<evidence type="ECO:0000256" key="1">
    <source>
        <dbReference type="SAM" id="MobiDB-lite"/>
    </source>
</evidence>
<dbReference type="EMBL" id="AZBU02000003">
    <property type="protein sequence ID" value="TKR88454.1"/>
    <property type="molecule type" value="Genomic_DNA"/>
</dbReference>
<keyword evidence="3" id="KW-1185">Reference proteome</keyword>
<gene>
    <name evidence="2" type="ORF">L596_012698</name>
</gene>
<feature type="region of interest" description="Disordered" evidence="1">
    <location>
        <begin position="630"/>
        <end position="654"/>
    </location>
</feature>
<dbReference type="Proteomes" id="UP000298663">
    <property type="component" value="Unassembled WGS sequence"/>
</dbReference>
<evidence type="ECO:0000313" key="2">
    <source>
        <dbReference type="EMBL" id="TKR88454.1"/>
    </source>
</evidence>
<evidence type="ECO:0000313" key="3">
    <source>
        <dbReference type="Proteomes" id="UP000298663"/>
    </source>
</evidence>
<dbReference type="AlphaFoldDB" id="A0A4U5NYS2"/>
<proteinExistence type="predicted"/>
<accession>A0A4U5NYS2</accession>
<feature type="region of interest" description="Disordered" evidence="1">
    <location>
        <begin position="605"/>
        <end position="624"/>
    </location>
</feature>
<reference evidence="2 3" key="1">
    <citation type="journal article" date="2015" name="Genome Biol.">
        <title>Comparative genomics of Steinernema reveals deeply conserved gene regulatory networks.</title>
        <authorList>
            <person name="Dillman A.R."/>
            <person name="Macchietto M."/>
            <person name="Porter C.F."/>
            <person name="Rogers A."/>
            <person name="Williams B."/>
            <person name="Antoshechkin I."/>
            <person name="Lee M.M."/>
            <person name="Goodwin Z."/>
            <person name="Lu X."/>
            <person name="Lewis E.E."/>
            <person name="Goodrich-Blair H."/>
            <person name="Stock S.P."/>
            <person name="Adams B.J."/>
            <person name="Sternberg P.W."/>
            <person name="Mortazavi A."/>
        </authorList>
    </citation>
    <scope>NUCLEOTIDE SEQUENCE [LARGE SCALE GENOMIC DNA]</scope>
    <source>
        <strain evidence="2 3">ALL</strain>
    </source>
</reference>
<dbReference type="OrthoDB" id="24893at2759"/>
<feature type="compositionally biased region" description="Acidic residues" evidence="1">
    <location>
        <begin position="640"/>
        <end position="654"/>
    </location>
</feature>
<protein>
    <submittedName>
        <fullName evidence="2">Uncharacterized protein</fullName>
    </submittedName>
</protein>
<name>A0A4U5NYS2_STECR</name>
<feature type="compositionally biased region" description="Basic and acidic residues" evidence="1">
    <location>
        <begin position="608"/>
        <end position="619"/>
    </location>
</feature>
<reference evidence="2 3" key="2">
    <citation type="journal article" date="2019" name="G3 (Bethesda)">
        <title>Hybrid Assembly of the Genome of the Entomopathogenic Nematode Steinernema carpocapsae Identifies the X-Chromosome.</title>
        <authorList>
            <person name="Serra L."/>
            <person name="Macchietto M."/>
            <person name="Macias-Munoz A."/>
            <person name="McGill C.J."/>
            <person name="Rodriguez I.M."/>
            <person name="Rodriguez B."/>
            <person name="Murad R."/>
            <person name="Mortazavi A."/>
        </authorList>
    </citation>
    <scope>NUCLEOTIDE SEQUENCE [LARGE SCALE GENOMIC DNA]</scope>
    <source>
        <strain evidence="2 3">ALL</strain>
    </source>
</reference>
<comment type="caution">
    <text evidence="2">The sequence shown here is derived from an EMBL/GenBank/DDBJ whole genome shotgun (WGS) entry which is preliminary data.</text>
</comment>
<organism evidence="2 3">
    <name type="scientific">Steinernema carpocapsae</name>
    <name type="common">Entomopathogenic nematode</name>
    <dbReference type="NCBI Taxonomy" id="34508"/>
    <lineage>
        <taxon>Eukaryota</taxon>
        <taxon>Metazoa</taxon>
        <taxon>Ecdysozoa</taxon>
        <taxon>Nematoda</taxon>
        <taxon>Chromadorea</taxon>
        <taxon>Rhabditida</taxon>
        <taxon>Tylenchina</taxon>
        <taxon>Panagrolaimomorpha</taxon>
        <taxon>Strongyloidoidea</taxon>
        <taxon>Steinernematidae</taxon>
        <taxon>Steinernema</taxon>
    </lineage>
</organism>
<sequence>MSYFSTNRDEYNRIGLGCHLYGGFRYSSHAIDDTSATSSQRFLPEHNLARFWKTPHLEPHEIGFAYPVLSAKTLGEGSANFLRPPGSHRCDQPASRLKRRNLLASAGHVDGTHGSIPLWMVDDSTNRNRIFQTRLGYEIDDEGAPQIILDSHLDYGVQECLAGHDVVQLRVLKGHPKKVAARTMRSLELCCPEEAPEVIHGQAVEEFIQIPYLEDEIVLRDRMDYLWHGKIGESLGRVKHLDGVKNICATDCPRIILVADDTSIRFMDLRENPASKSHGETLFQISSFFPTLEELDGTLDVLSHSYSFCHLSPVPGLPNYTMASTQRFHYLLDQRMPNQSVLKMAHSCFSGGDFVSFGASYIDQSRAEGFGKPPAVMSYYTMNLAVKPALQLWSIYYHSSMHTFSSLGPPKNVQTVDAPLAYLKNHRTDRSFDVAAGSQTWSMHHCAIGDEDAFLFRLDERGTLWADRMSIKDRIEDKDKDSRLFLEFYDDDDVPNYEKSLDAELLMSKTIGITLMDVNFDVEDEDSEDEDTVAEIYGRPYQMERVTEGGALWNVTEEDIITEADEERILTGIVLNMWSKMDHIVRKPGNPIVTKNGELVEETEVENLEQRETGEEPKKVAKKTKKVDATTILREKPQPEGEDDEYDFEVDVGY</sequence>